<comment type="caution">
    <text evidence="2">The sequence shown here is derived from an EMBL/GenBank/DDBJ whole genome shotgun (WGS) entry which is preliminary data.</text>
</comment>
<organism evidence="2">
    <name type="scientific">Tanacetum cinerariifolium</name>
    <name type="common">Dalmatian daisy</name>
    <name type="synonym">Chrysanthemum cinerariifolium</name>
    <dbReference type="NCBI Taxonomy" id="118510"/>
    <lineage>
        <taxon>Eukaryota</taxon>
        <taxon>Viridiplantae</taxon>
        <taxon>Streptophyta</taxon>
        <taxon>Embryophyta</taxon>
        <taxon>Tracheophyta</taxon>
        <taxon>Spermatophyta</taxon>
        <taxon>Magnoliopsida</taxon>
        <taxon>eudicotyledons</taxon>
        <taxon>Gunneridae</taxon>
        <taxon>Pentapetalae</taxon>
        <taxon>asterids</taxon>
        <taxon>campanulids</taxon>
        <taxon>Asterales</taxon>
        <taxon>Asteraceae</taxon>
        <taxon>Asteroideae</taxon>
        <taxon>Anthemideae</taxon>
        <taxon>Anthemidinae</taxon>
        <taxon>Tanacetum</taxon>
    </lineage>
</organism>
<proteinExistence type="predicted"/>
<gene>
    <name evidence="2" type="ORF">Tci_062130</name>
</gene>
<dbReference type="EMBL" id="BKCJ010010121">
    <property type="protein sequence ID" value="GEU90152.1"/>
    <property type="molecule type" value="Genomic_DNA"/>
</dbReference>
<accession>A0A6L2NYP2</accession>
<reference evidence="2" key="1">
    <citation type="journal article" date="2019" name="Sci. Rep.">
        <title>Draft genome of Tanacetum cinerariifolium, the natural source of mosquito coil.</title>
        <authorList>
            <person name="Yamashiro T."/>
            <person name="Shiraishi A."/>
            <person name="Satake H."/>
            <person name="Nakayama K."/>
        </authorList>
    </citation>
    <scope>NUCLEOTIDE SEQUENCE</scope>
</reference>
<sequence>MRGGCNIHLSPFNVSEHKISTYNTNKIRSVSNGDRNNVVPTSSVKEKNQSHGGGRVLEKYGCLPIEQIE</sequence>
<evidence type="ECO:0000313" key="2">
    <source>
        <dbReference type="EMBL" id="GEU90152.1"/>
    </source>
</evidence>
<feature type="compositionally biased region" description="Polar residues" evidence="1">
    <location>
        <begin position="27"/>
        <end position="43"/>
    </location>
</feature>
<protein>
    <submittedName>
        <fullName evidence="2">Uncharacterized protein</fullName>
    </submittedName>
</protein>
<feature type="region of interest" description="Disordered" evidence="1">
    <location>
        <begin position="27"/>
        <end position="56"/>
    </location>
</feature>
<dbReference type="AlphaFoldDB" id="A0A6L2NYP2"/>
<name>A0A6L2NYP2_TANCI</name>
<evidence type="ECO:0000256" key="1">
    <source>
        <dbReference type="SAM" id="MobiDB-lite"/>
    </source>
</evidence>